<name>A0A182VG08_ANOME</name>
<feature type="compositionally biased region" description="Pro residues" evidence="1">
    <location>
        <begin position="65"/>
        <end position="77"/>
    </location>
</feature>
<dbReference type="EnsemblMetazoa" id="AMEM014357-RA">
    <property type="protein sequence ID" value="AMEM014357-PA"/>
    <property type="gene ID" value="AMEM014357"/>
</dbReference>
<protein>
    <submittedName>
        <fullName evidence="2">Uncharacterized protein</fullName>
    </submittedName>
</protein>
<reference evidence="2" key="1">
    <citation type="submission" date="2020-05" db="UniProtKB">
        <authorList>
            <consortium name="EnsemblMetazoa"/>
        </authorList>
    </citation>
    <scope>IDENTIFICATION</scope>
    <source>
        <strain evidence="2">MAF</strain>
    </source>
</reference>
<proteinExistence type="predicted"/>
<evidence type="ECO:0000313" key="2">
    <source>
        <dbReference type="EnsemblMetazoa" id="AMEM014357-PA"/>
    </source>
</evidence>
<evidence type="ECO:0000313" key="3">
    <source>
        <dbReference type="Proteomes" id="UP000075903"/>
    </source>
</evidence>
<feature type="region of interest" description="Disordered" evidence="1">
    <location>
        <begin position="57"/>
        <end position="81"/>
    </location>
</feature>
<accession>A0A182VG08</accession>
<sequence length="129" mass="14367">MPARSEHRQVCACTARLTDEPTKMLKEKMEVKSKKSYLTDDPKHAALLPVLREKLRTLQSSDPAATPPLSPSPPPPSLYFESSSISSRSSIVEPFDLNVASLYQVFHVKITSFPMKASTKEQLHDATKL</sequence>
<evidence type="ECO:0000256" key="1">
    <source>
        <dbReference type="SAM" id="MobiDB-lite"/>
    </source>
</evidence>
<organism evidence="2 3">
    <name type="scientific">Anopheles merus</name>
    <name type="common">Mosquito</name>
    <dbReference type="NCBI Taxonomy" id="30066"/>
    <lineage>
        <taxon>Eukaryota</taxon>
        <taxon>Metazoa</taxon>
        <taxon>Ecdysozoa</taxon>
        <taxon>Arthropoda</taxon>
        <taxon>Hexapoda</taxon>
        <taxon>Insecta</taxon>
        <taxon>Pterygota</taxon>
        <taxon>Neoptera</taxon>
        <taxon>Endopterygota</taxon>
        <taxon>Diptera</taxon>
        <taxon>Nematocera</taxon>
        <taxon>Culicoidea</taxon>
        <taxon>Culicidae</taxon>
        <taxon>Anophelinae</taxon>
        <taxon>Anopheles</taxon>
    </lineage>
</organism>
<dbReference type="VEuPathDB" id="VectorBase:AMEM21_010848"/>
<dbReference type="Proteomes" id="UP000075903">
    <property type="component" value="Unassembled WGS sequence"/>
</dbReference>
<keyword evidence="3" id="KW-1185">Reference proteome</keyword>
<dbReference type="VEuPathDB" id="VectorBase:AMEM014357"/>
<dbReference type="AlphaFoldDB" id="A0A182VG08"/>